<proteinExistence type="predicted"/>
<name>D5ST02_PLAL2</name>
<dbReference type="Proteomes" id="UP000002220">
    <property type="component" value="Chromosome"/>
</dbReference>
<dbReference type="KEGG" id="plm:Plim_3138"/>
<evidence type="ECO:0000256" key="1">
    <source>
        <dbReference type="SAM" id="MobiDB-lite"/>
    </source>
</evidence>
<dbReference type="HOGENOM" id="CLU_2001762_0_0_0"/>
<evidence type="ECO:0000313" key="2">
    <source>
        <dbReference type="EMBL" id="ADG68953.1"/>
    </source>
</evidence>
<evidence type="ECO:0000313" key="3">
    <source>
        <dbReference type="Proteomes" id="UP000002220"/>
    </source>
</evidence>
<accession>D5ST02</accession>
<reference evidence="2 3" key="1">
    <citation type="journal article" date="2010" name="Stand. Genomic Sci.">
        <title>Complete genome sequence of Planctomyces limnophilus type strain (Mu 290).</title>
        <authorList>
            <person name="Labutti K."/>
            <person name="Sikorski J."/>
            <person name="Schneider S."/>
            <person name="Nolan M."/>
            <person name="Lucas S."/>
            <person name="Glavina Del Rio T."/>
            <person name="Tice H."/>
            <person name="Cheng J.F."/>
            <person name="Goodwin L."/>
            <person name="Pitluck S."/>
            <person name="Liolios K."/>
            <person name="Ivanova N."/>
            <person name="Mavromatis K."/>
            <person name="Mikhailova N."/>
            <person name="Pati A."/>
            <person name="Chen A."/>
            <person name="Palaniappan K."/>
            <person name="Land M."/>
            <person name="Hauser L."/>
            <person name="Chang Y.J."/>
            <person name="Jeffries C.D."/>
            <person name="Tindall B.J."/>
            <person name="Rohde M."/>
            <person name="Goker M."/>
            <person name="Woyke T."/>
            <person name="Bristow J."/>
            <person name="Eisen J.A."/>
            <person name="Markowitz V."/>
            <person name="Hugenholtz P."/>
            <person name="Kyrpides N.C."/>
            <person name="Klenk H.P."/>
            <person name="Lapidus A."/>
        </authorList>
    </citation>
    <scope>NUCLEOTIDE SEQUENCE [LARGE SCALE GENOMIC DNA]</scope>
    <source>
        <strain evidence="3">ATCC 43296 / DSM 3776 / IFAM 1008 / 290</strain>
    </source>
</reference>
<feature type="region of interest" description="Disordered" evidence="1">
    <location>
        <begin position="88"/>
        <end position="107"/>
    </location>
</feature>
<protein>
    <submittedName>
        <fullName evidence="2">Uncharacterized protein</fullName>
    </submittedName>
</protein>
<keyword evidence="3" id="KW-1185">Reference proteome</keyword>
<dbReference type="EMBL" id="CP001744">
    <property type="protein sequence ID" value="ADG68953.1"/>
    <property type="molecule type" value="Genomic_DNA"/>
</dbReference>
<organism evidence="2 3">
    <name type="scientific">Planctopirus limnophila (strain ATCC 43296 / DSM 3776 / IFAM 1008 / Mu 290)</name>
    <name type="common">Planctomyces limnophilus</name>
    <dbReference type="NCBI Taxonomy" id="521674"/>
    <lineage>
        <taxon>Bacteria</taxon>
        <taxon>Pseudomonadati</taxon>
        <taxon>Planctomycetota</taxon>
        <taxon>Planctomycetia</taxon>
        <taxon>Planctomycetales</taxon>
        <taxon>Planctomycetaceae</taxon>
        <taxon>Planctopirus</taxon>
    </lineage>
</organism>
<gene>
    <name evidence="2" type="ordered locus">Plim_3138</name>
</gene>
<sequence length="124" mass="13301">MYGAIQTGLTFKESLWADWSSLIEVVAFIGLGVMTRCQAGGWFQHAAGSGARALFTTVHESDESPLCRPRLLAAGSLPRLPQTRKACISRRDSGGLRSPSHARHTDRALSAPMALQSAQAVPLL</sequence>
<dbReference type="AlphaFoldDB" id="D5ST02"/>